<dbReference type="SUPFAM" id="SSF52833">
    <property type="entry name" value="Thioredoxin-like"/>
    <property type="match status" value="1"/>
</dbReference>
<dbReference type="OrthoDB" id="422581at2759"/>
<dbReference type="SUPFAM" id="SSF53756">
    <property type="entry name" value="UDP-Glycosyltransferase/glycogen phosphorylase"/>
    <property type="match status" value="1"/>
</dbReference>
<dbReference type="AlphaFoldDB" id="A0A078A8N8"/>
<protein>
    <submittedName>
        <fullName evidence="1">Uncharacterized protein</fullName>
    </submittedName>
</protein>
<dbReference type="Proteomes" id="UP000039865">
    <property type="component" value="Unassembled WGS sequence"/>
</dbReference>
<proteinExistence type="predicted"/>
<dbReference type="InterPro" id="IPR036249">
    <property type="entry name" value="Thioredoxin-like_sf"/>
</dbReference>
<evidence type="ECO:0000313" key="2">
    <source>
        <dbReference type="Proteomes" id="UP000039865"/>
    </source>
</evidence>
<name>A0A078A8N8_STYLE</name>
<accession>A0A078A8N8</accession>
<dbReference type="InParanoid" id="A0A078A8N8"/>
<dbReference type="Gene3D" id="3.40.50.2000">
    <property type="entry name" value="Glycogen Phosphorylase B"/>
    <property type="match status" value="1"/>
</dbReference>
<evidence type="ECO:0000313" key="1">
    <source>
        <dbReference type="EMBL" id="CDW78246.1"/>
    </source>
</evidence>
<gene>
    <name evidence="1" type="primary">Contig3203.g3420</name>
    <name evidence="1" type="ORF">STYLEM_7221</name>
</gene>
<sequence>MFLDFIKHLTLSCSLLSSSKDYSHLVNLNLIFVEVNDFYLGYEGLDWQSNIENSDQILKGDDYSLNMYRGLQQDRLLYQNFGRDNLLFYYKKGVYDQDDLHQLLELFQNIYRTQGTFIRVYYGAIKNQYTLEETIFKYWYEKPKDITFSGSFEQLNDIELSLIIDAFHVWRDDLIIRNHFSFTSPNIMEFKNEFLELLNMPQGKDFIVYLYSDDCGIKCKNTHLFYNQLADHISNVRDVKVAHTDMTSSIFWGIWPYGLPYCRFYSHLIRNNFEYIYEPYKVEDYVKFLKKKSILFLKYMNAKDRQKAAPMTIQQIERDWYVRHCINHESNPKLMMQYLLYHITDYDNVLDLYLQEKVNQERIGYNIYQLSTHKEIEYKYPFFQVVVKGTGGLMKVALVGAPLYKDQREKFYQLQLDGYMIIGIQSYRSFPIFNQWEHDTDSRIAANDREFQEIMKYFSGWLHNMREPAKHLPVYIPRMLFAESDLQLFMTESHYPDGTDIENKKYDVMFMNAGNTSWHSDVKNWTLAVDCFREIIAKTDMNIQLVGREAPEDLKDRINVHTFMGFKEFLGVLGETDILLIPSISDASPRILTQALSINTAVIVNKDIVGGWKYINEQTGAFFSTKEEIVDVINLVKERRRKGILRPKAWFQEYSTHIHQKFEVFVENLRMMNFYDRDINGYPFETAL</sequence>
<reference evidence="1 2" key="1">
    <citation type="submission" date="2014-06" db="EMBL/GenBank/DDBJ databases">
        <authorList>
            <person name="Swart Estienne"/>
        </authorList>
    </citation>
    <scope>NUCLEOTIDE SEQUENCE [LARGE SCALE GENOMIC DNA]</scope>
    <source>
        <strain evidence="1 2">130c</strain>
    </source>
</reference>
<organism evidence="1 2">
    <name type="scientific">Stylonychia lemnae</name>
    <name type="common">Ciliate</name>
    <dbReference type="NCBI Taxonomy" id="5949"/>
    <lineage>
        <taxon>Eukaryota</taxon>
        <taxon>Sar</taxon>
        <taxon>Alveolata</taxon>
        <taxon>Ciliophora</taxon>
        <taxon>Intramacronucleata</taxon>
        <taxon>Spirotrichea</taxon>
        <taxon>Stichotrichia</taxon>
        <taxon>Sporadotrichida</taxon>
        <taxon>Oxytrichidae</taxon>
        <taxon>Stylonychinae</taxon>
        <taxon>Stylonychia</taxon>
    </lineage>
</organism>
<keyword evidence="2" id="KW-1185">Reference proteome</keyword>
<dbReference type="EMBL" id="CCKQ01006909">
    <property type="protein sequence ID" value="CDW78246.1"/>
    <property type="molecule type" value="Genomic_DNA"/>
</dbReference>